<comment type="catalytic activity">
    <reaction evidence="9 10">
        <text>Release of signal peptides from bacterial membrane prolipoproteins. Hydrolyzes -Xaa-Yaa-Zaa-|-(S,diacylglyceryl)Cys-, in which Xaa is hydrophobic (preferably Leu), and Yaa (Ala or Ser) and Zaa (Gly or Ala) have small, neutral side chains.</text>
        <dbReference type="EC" id="3.4.23.36"/>
    </reaction>
</comment>
<feature type="active site" evidence="9">
    <location>
        <position position="137"/>
    </location>
</feature>
<dbReference type="PANTHER" id="PTHR33695:SF1">
    <property type="entry name" value="LIPOPROTEIN SIGNAL PEPTIDASE"/>
    <property type="match status" value="1"/>
</dbReference>
<evidence type="ECO:0000256" key="1">
    <source>
        <dbReference type="ARBA" id="ARBA00006139"/>
    </source>
</evidence>
<dbReference type="OrthoDB" id="9810259at2"/>
<evidence type="ECO:0000256" key="4">
    <source>
        <dbReference type="ARBA" id="ARBA00022692"/>
    </source>
</evidence>
<keyword evidence="7 9" id="KW-1133">Transmembrane helix</keyword>
<accession>A0A5D3KBA1</accession>
<name>A0A5D3KBA1_9BRAD</name>
<keyword evidence="3 9" id="KW-0645">Protease</keyword>
<feature type="transmembrane region" description="Helical" evidence="9">
    <location>
        <begin position="148"/>
        <end position="169"/>
    </location>
</feature>
<feature type="transmembrane region" description="Helical" evidence="9">
    <location>
        <begin position="108"/>
        <end position="127"/>
    </location>
</feature>
<feature type="active site" evidence="9">
    <location>
        <position position="155"/>
    </location>
</feature>
<reference evidence="12 13" key="1">
    <citation type="submission" date="2019-08" db="EMBL/GenBank/DDBJ databases">
        <title>Bradyrhizobium hipponensis sp. nov., a rhizobium isolated from a Lupinus angustifolius root nodule in Tunisia.</title>
        <authorList>
            <person name="Off K."/>
            <person name="Rejili M."/>
            <person name="Mars M."/>
            <person name="Brachmann A."/>
            <person name="Marin M."/>
        </authorList>
    </citation>
    <scope>NUCLEOTIDE SEQUENCE [LARGE SCALE GENOMIC DNA]</scope>
    <source>
        <strain evidence="12 13">CTAW71</strain>
    </source>
</reference>
<dbReference type="PRINTS" id="PR00781">
    <property type="entry name" value="LIPOSIGPTASE"/>
</dbReference>
<dbReference type="Pfam" id="PF01252">
    <property type="entry name" value="Peptidase_A8"/>
    <property type="match status" value="1"/>
</dbReference>
<dbReference type="HAMAP" id="MF_00161">
    <property type="entry name" value="LspA"/>
    <property type="match status" value="1"/>
</dbReference>
<sequence length="174" mass="18996">MRSRQGRVLRPRAPSRISLRWIWLVLVVVLLDQGTKQLVVGWLEPDRPMIIFSSTALPSIDFVLSYNKGVSFSVLRFADNAQRWPLVGLSLLACGLLAWWLSRVPPGQPILATGLALIIGGALGNMLDRARIGSVVDFVHLSYQAWSFAIFNVADTAITLGAIATVVSLCLEAA</sequence>
<dbReference type="EC" id="3.4.23.36" evidence="9"/>
<keyword evidence="2 9" id="KW-1003">Cell membrane</keyword>
<comment type="subcellular location">
    <subcellularLocation>
        <location evidence="9">Cell membrane</location>
        <topology evidence="9">Multi-pass membrane protein</topology>
    </subcellularLocation>
</comment>
<feature type="transmembrane region" description="Helical" evidence="9">
    <location>
        <begin position="49"/>
        <end position="66"/>
    </location>
</feature>
<proteinExistence type="inferred from homology"/>
<dbReference type="AlphaFoldDB" id="A0A5D3KBA1"/>
<evidence type="ECO:0000256" key="2">
    <source>
        <dbReference type="ARBA" id="ARBA00022475"/>
    </source>
</evidence>
<feature type="transmembrane region" description="Helical" evidence="9">
    <location>
        <begin position="21"/>
        <end position="43"/>
    </location>
</feature>
<keyword evidence="13" id="KW-1185">Reference proteome</keyword>
<keyword evidence="4 9" id="KW-0812">Transmembrane</keyword>
<keyword evidence="6 9" id="KW-0378">Hydrolase</keyword>
<evidence type="ECO:0000256" key="7">
    <source>
        <dbReference type="ARBA" id="ARBA00022989"/>
    </source>
</evidence>
<dbReference type="UniPathway" id="UPA00665"/>
<dbReference type="PROSITE" id="PS00855">
    <property type="entry name" value="SPASE_II"/>
    <property type="match status" value="1"/>
</dbReference>
<evidence type="ECO:0000256" key="8">
    <source>
        <dbReference type="ARBA" id="ARBA00023136"/>
    </source>
</evidence>
<feature type="transmembrane region" description="Helical" evidence="9">
    <location>
        <begin position="86"/>
        <end position="102"/>
    </location>
</feature>
<evidence type="ECO:0000313" key="13">
    <source>
        <dbReference type="Proteomes" id="UP000324758"/>
    </source>
</evidence>
<evidence type="ECO:0000256" key="9">
    <source>
        <dbReference type="HAMAP-Rule" id="MF_00161"/>
    </source>
</evidence>
<comment type="similarity">
    <text evidence="1 9 11">Belongs to the peptidase A8 family.</text>
</comment>
<dbReference type="GO" id="GO:0005886">
    <property type="term" value="C:plasma membrane"/>
    <property type="evidence" value="ECO:0007669"/>
    <property type="project" value="UniProtKB-SubCell"/>
</dbReference>
<protein>
    <recommendedName>
        <fullName evidence="9">Lipoprotein signal peptidase</fullName>
        <ecNumber evidence="9">3.4.23.36</ecNumber>
    </recommendedName>
    <alternativeName>
        <fullName evidence="9">Prolipoprotein signal peptidase</fullName>
    </alternativeName>
    <alternativeName>
        <fullName evidence="9">Signal peptidase II</fullName>
        <shortName evidence="9">SPase II</shortName>
    </alternativeName>
</protein>
<evidence type="ECO:0000256" key="5">
    <source>
        <dbReference type="ARBA" id="ARBA00022750"/>
    </source>
</evidence>
<evidence type="ECO:0000256" key="3">
    <source>
        <dbReference type="ARBA" id="ARBA00022670"/>
    </source>
</evidence>
<keyword evidence="5 9" id="KW-0064">Aspartyl protease</keyword>
<dbReference type="GO" id="GO:0006508">
    <property type="term" value="P:proteolysis"/>
    <property type="evidence" value="ECO:0007669"/>
    <property type="project" value="UniProtKB-KW"/>
</dbReference>
<evidence type="ECO:0000256" key="6">
    <source>
        <dbReference type="ARBA" id="ARBA00022801"/>
    </source>
</evidence>
<dbReference type="NCBIfam" id="TIGR00077">
    <property type="entry name" value="lspA"/>
    <property type="match status" value="1"/>
</dbReference>
<dbReference type="InterPro" id="IPR001872">
    <property type="entry name" value="Peptidase_A8"/>
</dbReference>
<evidence type="ECO:0000256" key="11">
    <source>
        <dbReference type="RuleBase" id="RU004181"/>
    </source>
</evidence>
<evidence type="ECO:0000313" key="12">
    <source>
        <dbReference type="EMBL" id="TYL93347.1"/>
    </source>
</evidence>
<comment type="pathway">
    <text evidence="9">Protein modification; lipoprotein biosynthesis (signal peptide cleavage).</text>
</comment>
<organism evidence="12 13">
    <name type="scientific">Bradyrhizobium rifense</name>
    <dbReference type="NCBI Taxonomy" id="515499"/>
    <lineage>
        <taxon>Bacteria</taxon>
        <taxon>Pseudomonadati</taxon>
        <taxon>Pseudomonadota</taxon>
        <taxon>Alphaproteobacteria</taxon>
        <taxon>Hyphomicrobiales</taxon>
        <taxon>Nitrobacteraceae</taxon>
        <taxon>Bradyrhizobium</taxon>
    </lineage>
</organism>
<dbReference type="PANTHER" id="PTHR33695">
    <property type="entry name" value="LIPOPROTEIN SIGNAL PEPTIDASE"/>
    <property type="match status" value="1"/>
</dbReference>
<dbReference type="Proteomes" id="UP000324758">
    <property type="component" value="Unassembled WGS sequence"/>
</dbReference>
<keyword evidence="8 9" id="KW-0472">Membrane</keyword>
<gene>
    <name evidence="9 12" type="primary">lspA</name>
    <name evidence="12" type="ORF">FXB40_21140</name>
</gene>
<comment type="function">
    <text evidence="9 10">This protein specifically catalyzes the removal of signal peptides from prolipoproteins.</text>
</comment>
<comment type="caution">
    <text evidence="12">The sequence shown here is derived from an EMBL/GenBank/DDBJ whole genome shotgun (WGS) entry which is preliminary data.</text>
</comment>
<evidence type="ECO:0000256" key="10">
    <source>
        <dbReference type="RuleBase" id="RU000594"/>
    </source>
</evidence>
<dbReference type="GO" id="GO:0004190">
    <property type="term" value="F:aspartic-type endopeptidase activity"/>
    <property type="evidence" value="ECO:0007669"/>
    <property type="project" value="UniProtKB-UniRule"/>
</dbReference>
<dbReference type="EMBL" id="VSSS01000032">
    <property type="protein sequence ID" value="TYL93347.1"/>
    <property type="molecule type" value="Genomic_DNA"/>
</dbReference>